<feature type="transmembrane region" description="Helical" evidence="1">
    <location>
        <begin position="460"/>
        <end position="482"/>
    </location>
</feature>
<organism evidence="2">
    <name type="scientific">candidate division WOR-3 bacterium</name>
    <dbReference type="NCBI Taxonomy" id="2052148"/>
    <lineage>
        <taxon>Bacteria</taxon>
        <taxon>Bacteria division WOR-3</taxon>
    </lineage>
</organism>
<dbReference type="InterPro" id="IPR001036">
    <property type="entry name" value="Acrflvin-R"/>
</dbReference>
<dbReference type="SUPFAM" id="SSF82714">
    <property type="entry name" value="Multidrug efflux transporter AcrB TolC docking domain, DN and DC subdomains"/>
    <property type="match status" value="2"/>
</dbReference>
<keyword evidence="1" id="KW-0812">Transmembrane</keyword>
<feature type="transmembrane region" description="Helical" evidence="1">
    <location>
        <begin position="526"/>
        <end position="546"/>
    </location>
</feature>
<dbReference type="EMBL" id="DTMZ01000075">
    <property type="protein sequence ID" value="HGD13107.1"/>
    <property type="molecule type" value="Genomic_DNA"/>
</dbReference>
<dbReference type="Gene3D" id="1.20.1640.10">
    <property type="entry name" value="Multidrug efflux transporter AcrB transmembrane domain"/>
    <property type="match status" value="2"/>
</dbReference>
<feature type="transmembrane region" description="Helical" evidence="1">
    <location>
        <begin position="859"/>
        <end position="878"/>
    </location>
</feature>
<feature type="transmembrane region" description="Helical" evidence="1">
    <location>
        <begin position="383"/>
        <end position="408"/>
    </location>
</feature>
<dbReference type="PRINTS" id="PR00702">
    <property type="entry name" value="ACRIFLAVINRP"/>
</dbReference>
<keyword evidence="1" id="KW-1133">Transmembrane helix</keyword>
<dbReference type="Gene3D" id="3.30.70.1430">
    <property type="entry name" value="Multidrug efflux transporter AcrB pore domain"/>
    <property type="match status" value="2"/>
</dbReference>
<proteinExistence type="predicted"/>
<keyword evidence="1" id="KW-0472">Membrane</keyword>
<dbReference type="PANTHER" id="PTHR32063">
    <property type="match status" value="1"/>
</dbReference>
<feature type="transmembrane region" description="Helical" evidence="1">
    <location>
        <begin position="909"/>
        <end position="932"/>
    </location>
</feature>
<dbReference type="SUPFAM" id="SSF82693">
    <property type="entry name" value="Multidrug efflux transporter AcrB pore domain, PN1, PN2, PC1 and PC2 subdomains"/>
    <property type="match status" value="3"/>
</dbReference>
<name>A0A7V3PTL7_UNCW3</name>
<accession>A0A7V3PTL7</accession>
<feature type="transmembrane region" description="Helical" evidence="1">
    <location>
        <begin position="961"/>
        <end position="980"/>
    </location>
</feature>
<sequence>MRITDTSIQRPVSTILISLVFVIFGLVSVSRMPVDVFPQVTLPSVIIVTTYPGAGPLEVEAEVTKLIEQRVGTISNLKEITSRSLENISIIQLQFEWGTNLDAVAADVRDRLDMAVAQLPDGASRPFVLKLDASMMPVMQIGLFGNVDPLTLRDAADDLADALQRVPGVASAIVSGGTRRQLQVKVDLRKLAAAGISIDLLNQTLKAQNLNFPAGSVNSQTREYLIRLIGEYNQPSELANTVVGMKGNAPILLKDIAEVSWGPEEKTSVARYNGGSTVFIVLQRRPDANTVRVATAARKELNRLKSTLPAGADAAILFDSSKEITRSINNVLNNLLLGSVLAIIVLFLFLRRIRATAFVAFAIPLSVFFALFFMFIIGFSVNILSMAGLAIAVGMVVDNGIVVFEAIFRHREKGEERLTAASVGTAEVGMAITASTLTTVVVFLPLLLVRGLMQVFFRELVWAVVGALSASLLIAITLIPTLTSRYLPPPKTGVQKGIKAWSERFYRRLEELYARLIGWALAHRRMVVLGAVILLVISLGLLPFIGREFFPSQESQRRIYAVEMPVGTDLKTTDQAVSQLENYILKEWSKELEGVAVQLGSGTGFQAIFGGVTGAHTGQVILTLKPRRVRHHSVDEIDQAIRSYAARIPGLQVRVQEQSFTTMAGISSGIEIDITGYDLGIADSLTRQVLSAIETIPGLVDIKSSREPGKPEIQLIVDRQKAALYGLTPYQIGTALRTQIQGNAPSTFRLAGREYDILVRLTENQRNELLDILGMNIIGPTGPVPLKNLISVRTGTGPIEIERKNNQRVVKITARNVGISAGQLATKISRAIKPIPIPPGFNIQLSGSYQEMTSTFRDFALVLLIAIILVFVVMASQFESLRDPFIIMFTLPFAIIGVLWGLFLTRTPISIISLLGVLILVGIVVNNGIVYIDYTNQLRRKHGLSLFDAVKEAGRVRLRPILMTSLTTIFGMLPLAFQIGEGSELWSPLGRAIVGGMLVSTFLPLVFIPVLYTIFEQRKEQNQQRTGEN</sequence>
<feature type="transmembrane region" description="Helical" evidence="1">
    <location>
        <begin position="885"/>
        <end position="903"/>
    </location>
</feature>
<dbReference type="PANTHER" id="PTHR32063:SF0">
    <property type="entry name" value="SWARMING MOTILITY PROTEIN SWRC"/>
    <property type="match status" value="1"/>
</dbReference>
<gene>
    <name evidence="2" type="ORF">ENX16_03410</name>
</gene>
<dbReference type="Pfam" id="PF00873">
    <property type="entry name" value="ACR_tran"/>
    <property type="match status" value="1"/>
</dbReference>
<evidence type="ECO:0000256" key="1">
    <source>
        <dbReference type="SAM" id="Phobius"/>
    </source>
</evidence>
<feature type="transmembrane region" description="Helical" evidence="1">
    <location>
        <begin position="428"/>
        <end position="448"/>
    </location>
</feature>
<feature type="transmembrane region" description="Helical" evidence="1">
    <location>
        <begin position="12"/>
        <end position="29"/>
    </location>
</feature>
<dbReference type="Gene3D" id="3.30.2090.10">
    <property type="entry name" value="Multidrug efflux transporter AcrB TolC docking domain, DN and DC subdomains"/>
    <property type="match status" value="2"/>
</dbReference>
<feature type="transmembrane region" description="Helical" evidence="1">
    <location>
        <begin position="331"/>
        <end position="350"/>
    </location>
</feature>
<dbReference type="Gene3D" id="3.30.70.1320">
    <property type="entry name" value="Multidrug efflux transporter AcrB pore domain like"/>
    <property type="match status" value="1"/>
</dbReference>
<protein>
    <submittedName>
        <fullName evidence="2">Efflux RND transporter permease subunit</fullName>
    </submittedName>
</protein>
<feature type="transmembrane region" description="Helical" evidence="1">
    <location>
        <begin position="992"/>
        <end position="1015"/>
    </location>
</feature>
<dbReference type="AlphaFoldDB" id="A0A7V3PTL7"/>
<dbReference type="GO" id="GO:0005886">
    <property type="term" value="C:plasma membrane"/>
    <property type="evidence" value="ECO:0007669"/>
    <property type="project" value="TreeGrafter"/>
</dbReference>
<dbReference type="GO" id="GO:0042910">
    <property type="term" value="F:xenobiotic transmembrane transporter activity"/>
    <property type="evidence" value="ECO:0007669"/>
    <property type="project" value="TreeGrafter"/>
</dbReference>
<comment type="caution">
    <text evidence="2">The sequence shown here is derived from an EMBL/GenBank/DDBJ whole genome shotgun (WGS) entry which is preliminary data.</text>
</comment>
<reference evidence="2" key="1">
    <citation type="journal article" date="2020" name="mSystems">
        <title>Genome- and Community-Level Interaction Insights into Carbon Utilization and Element Cycling Functions of Hydrothermarchaeota in Hydrothermal Sediment.</title>
        <authorList>
            <person name="Zhou Z."/>
            <person name="Liu Y."/>
            <person name="Xu W."/>
            <person name="Pan J."/>
            <person name="Luo Z.H."/>
            <person name="Li M."/>
        </authorList>
    </citation>
    <scope>NUCLEOTIDE SEQUENCE [LARGE SCALE GENOMIC DNA]</scope>
    <source>
        <strain evidence="2">SpSt-914</strain>
    </source>
</reference>
<dbReference type="SUPFAM" id="SSF82866">
    <property type="entry name" value="Multidrug efflux transporter AcrB transmembrane domain"/>
    <property type="match status" value="2"/>
</dbReference>
<evidence type="ECO:0000313" key="2">
    <source>
        <dbReference type="EMBL" id="HGD13107.1"/>
    </source>
</evidence>
<dbReference type="InterPro" id="IPR027463">
    <property type="entry name" value="AcrB_DN_DC_subdom"/>
</dbReference>
<dbReference type="Gene3D" id="3.30.70.1440">
    <property type="entry name" value="Multidrug efflux transporter AcrB pore domain"/>
    <property type="match status" value="1"/>
</dbReference>
<feature type="transmembrane region" description="Helical" evidence="1">
    <location>
        <begin position="357"/>
        <end position="377"/>
    </location>
</feature>